<dbReference type="InterPro" id="IPR013584">
    <property type="entry name" value="RAP"/>
</dbReference>
<proteinExistence type="predicted"/>
<organism evidence="3 4">
    <name type="scientific">Symbiodinium necroappetens</name>
    <dbReference type="NCBI Taxonomy" id="1628268"/>
    <lineage>
        <taxon>Eukaryota</taxon>
        <taxon>Sar</taxon>
        <taxon>Alveolata</taxon>
        <taxon>Dinophyceae</taxon>
        <taxon>Suessiales</taxon>
        <taxon>Symbiodiniaceae</taxon>
        <taxon>Symbiodinium</taxon>
    </lineage>
</organism>
<protein>
    <recommendedName>
        <fullName evidence="2">RAP domain-containing protein</fullName>
    </recommendedName>
</protein>
<evidence type="ECO:0000313" key="3">
    <source>
        <dbReference type="EMBL" id="CAE7369062.1"/>
    </source>
</evidence>
<feature type="compositionally biased region" description="Basic and acidic residues" evidence="1">
    <location>
        <begin position="36"/>
        <end position="51"/>
    </location>
</feature>
<dbReference type="EMBL" id="CAJNJA010015809">
    <property type="protein sequence ID" value="CAE7369062.1"/>
    <property type="molecule type" value="Genomic_DNA"/>
</dbReference>
<accession>A0A812Q3D2</accession>
<dbReference type="SMART" id="SM00952">
    <property type="entry name" value="RAP"/>
    <property type="match status" value="1"/>
</dbReference>
<evidence type="ECO:0000256" key="1">
    <source>
        <dbReference type="SAM" id="MobiDB-lite"/>
    </source>
</evidence>
<comment type="caution">
    <text evidence="3">The sequence shown here is derived from an EMBL/GenBank/DDBJ whole genome shotgun (WGS) entry which is preliminary data.</text>
</comment>
<feature type="region of interest" description="Disordered" evidence="1">
    <location>
        <begin position="28"/>
        <end position="53"/>
    </location>
</feature>
<dbReference type="Proteomes" id="UP000601435">
    <property type="component" value="Unassembled WGS sequence"/>
</dbReference>
<sequence>MWHLARRCSATPKYGRAVATQMPSKLLRGRPPVLLGRRERRDRDVPQESPKKAFLPASTGGIADFRKLCESALQSRETGNSNALALLRQAGRKARTPAEAALVLNHIVDMSRDEHFIRFLVDKLVSQHLAGQSKHVCLAANALARVELWMPAFGTLVDRVFAGTHAEMSLEQLSPIDVAQICRFTAVFRRRLESTGLPAKRVLEAVHLRLQRLEESGKELEATGFISLLRSVTQMSDMDVADAGTRSLATWLRTRLVKQLPLCSPRQLASALLDLGALKQLDDNTLLQLQREVTRNWRANNMRPRDLASIISGYSKLEGVSARQCAIEPLLPQMLEMIGSCSQASLCELLHGLAAANIYDRLLLEEWSSNFEAKVLGSLGSSEAAPYTLSPAQLSLVVADLAKLRYVKKDDRNTFSTLLGRVMDVAPSLGGLSVCHIVCALARVSPARTNVSAILVDSSPAGSTEFRSSLLNRLEAQLLVKVEELLPQGLSASAAAFVKLRHFSEDLLSGLTEAAVPRLGSFSAEDFTMFSSALGTAQDALAQSWSEDHLVQLGEHAAQSLQQASTAWTPRQVSQVLQPFAAQTRPPQGLIQAAVAHLRRSSSNYSPRDLAKFLNRLQGCGVLHHKAAMAAEILQSSERRLRHRGPEIVAVANSLAQLRQVIPVSQLRYRFRKLSINVQLALARHLLSLRDQADVLRIWALVGLRDWRLLAALATNASQELDAASTKSLTGLGQLPFPAEDLLQAIYAYAKLGSPHSVAPEYRATILEFLVRAMKALLRVDAVPRLGEKALRQLLLGIAFWGPCKDRSGQGQDHLKEKAGDLRQVLLRQSLDVWLQMESSATAEIARAVVASASLEFGVQAGDLSDAAATRFHEVQRPARVSGQSVDCLQSYERSVFKALEKLLAEKFRLKPPVPKLEVLHPASCCDVRLALPALKLAVEVGLKRDLFEGPREAWADAGWGRTAESELDHGPIPGDFVAAGLDDVLEDADQRWFNVDGEGEDLGAATSVPWQQLPALRIRLLRASGWKVVEIPYYDWRKLVKSEQQQFLGQLLKDAVPAFAQAKSDRTDFRFSAKTVEDGGGFQDSGGVFRQLFRAIYGPMSTRVAGWKGLTLPQKLIYSSAVVNLGVLSFVWVKRQMKMSDKEQKEVEEMQATMAEIATESWSENSRYRCFFAAQQYYLLNANGPEEETGKGAQKLLDVMAQCREDIYKKIPKDTPASRPPTMAPQ</sequence>
<dbReference type="Pfam" id="PF08373">
    <property type="entry name" value="RAP"/>
    <property type="match status" value="1"/>
</dbReference>
<evidence type="ECO:0000313" key="4">
    <source>
        <dbReference type="Proteomes" id="UP000601435"/>
    </source>
</evidence>
<feature type="domain" description="RAP" evidence="2">
    <location>
        <begin position="994"/>
        <end position="1052"/>
    </location>
</feature>
<gene>
    <name evidence="3" type="ORF">SNEC2469_LOCUS9890</name>
</gene>
<dbReference type="AlphaFoldDB" id="A0A812Q3D2"/>
<name>A0A812Q3D2_9DINO</name>
<reference evidence="3" key="1">
    <citation type="submission" date="2021-02" db="EMBL/GenBank/DDBJ databases">
        <authorList>
            <person name="Dougan E. K."/>
            <person name="Rhodes N."/>
            <person name="Thang M."/>
            <person name="Chan C."/>
        </authorList>
    </citation>
    <scope>NUCLEOTIDE SEQUENCE</scope>
</reference>
<keyword evidence="4" id="KW-1185">Reference proteome</keyword>
<dbReference type="OrthoDB" id="421279at2759"/>
<evidence type="ECO:0000259" key="2">
    <source>
        <dbReference type="SMART" id="SM00952"/>
    </source>
</evidence>